<evidence type="ECO:0000313" key="3">
    <source>
        <dbReference type="Proteomes" id="UP001138997"/>
    </source>
</evidence>
<dbReference type="Proteomes" id="UP001138997">
    <property type="component" value="Unassembled WGS sequence"/>
</dbReference>
<reference evidence="2" key="1">
    <citation type="submission" date="2021-11" db="EMBL/GenBank/DDBJ databases">
        <title>Streptomyces corallinus and Kineosporia corallina sp. nov., two new coral-derived marine actinobacteria.</title>
        <authorList>
            <person name="Buangrab K."/>
            <person name="Sutthacheep M."/>
            <person name="Yeemin T."/>
            <person name="Harunari E."/>
            <person name="Igarashi Y."/>
            <person name="Sripreechasak P."/>
            <person name="Kanchanasin P."/>
            <person name="Tanasupawat S."/>
            <person name="Phongsopitanun W."/>
        </authorList>
    </citation>
    <scope>NUCLEOTIDE SEQUENCE</scope>
    <source>
        <strain evidence="2">JCM 31032</strain>
    </source>
</reference>
<keyword evidence="3" id="KW-1185">Reference proteome</keyword>
<keyword evidence="1" id="KW-1133">Transmembrane helix</keyword>
<feature type="transmembrane region" description="Helical" evidence="1">
    <location>
        <begin position="192"/>
        <end position="214"/>
    </location>
</feature>
<feature type="transmembrane region" description="Helical" evidence="1">
    <location>
        <begin position="226"/>
        <end position="251"/>
    </location>
</feature>
<dbReference type="AlphaFoldDB" id="A0A9X1NI67"/>
<feature type="transmembrane region" description="Helical" evidence="1">
    <location>
        <begin position="153"/>
        <end position="171"/>
    </location>
</feature>
<feature type="transmembrane region" description="Helical" evidence="1">
    <location>
        <begin position="62"/>
        <end position="86"/>
    </location>
</feature>
<evidence type="ECO:0000256" key="1">
    <source>
        <dbReference type="SAM" id="Phobius"/>
    </source>
</evidence>
<keyword evidence="1" id="KW-0472">Membrane</keyword>
<organism evidence="2 3">
    <name type="scientific">Kineosporia babensis</name>
    <dbReference type="NCBI Taxonomy" id="499548"/>
    <lineage>
        <taxon>Bacteria</taxon>
        <taxon>Bacillati</taxon>
        <taxon>Actinomycetota</taxon>
        <taxon>Actinomycetes</taxon>
        <taxon>Kineosporiales</taxon>
        <taxon>Kineosporiaceae</taxon>
        <taxon>Kineosporia</taxon>
    </lineage>
</organism>
<name>A0A9X1NI67_9ACTN</name>
<dbReference type="RefSeq" id="WP_231448308.1">
    <property type="nucleotide sequence ID" value="NZ_JAJOMB010000022.1"/>
</dbReference>
<gene>
    <name evidence="2" type="ORF">LR394_31780</name>
</gene>
<feature type="transmembrane region" description="Helical" evidence="1">
    <location>
        <begin position="107"/>
        <end position="124"/>
    </location>
</feature>
<proteinExistence type="predicted"/>
<protein>
    <submittedName>
        <fullName evidence="2">DUF4184 family protein</fullName>
    </submittedName>
</protein>
<accession>A0A9X1NI67</accession>
<sequence length="254" mass="27057">MPFTGSHPAAVLPLLGTRLVPSALVIGSMSPDLLYYLALPDPVRWRWSEVSHSPFGIVGFDLAMGLLAFLIWHGLIVPLAVAISPAALRDRLAPELPVPLLHHARRVPVIVLSLWIGAATHVLWDEFTHPGRWGTENIPWLAEQHGLLLGYRWGQYGSSVVGLALIGWVLLRWWMRTSPQPGLQRVAALRPAVAAGVWLIVLSCAGVGAGIGLWASISGALGTGSLAFLVATYGGGAGMAAVLICSVAVPFRRG</sequence>
<dbReference type="EMBL" id="JAJOMB010000022">
    <property type="protein sequence ID" value="MCD5315487.1"/>
    <property type="molecule type" value="Genomic_DNA"/>
</dbReference>
<dbReference type="InterPro" id="IPR025238">
    <property type="entry name" value="DUF4184"/>
</dbReference>
<dbReference type="Pfam" id="PF13803">
    <property type="entry name" value="DUF4184"/>
    <property type="match status" value="1"/>
</dbReference>
<comment type="caution">
    <text evidence="2">The sequence shown here is derived from an EMBL/GenBank/DDBJ whole genome shotgun (WGS) entry which is preliminary data.</text>
</comment>
<keyword evidence="1" id="KW-0812">Transmembrane</keyword>
<evidence type="ECO:0000313" key="2">
    <source>
        <dbReference type="EMBL" id="MCD5315487.1"/>
    </source>
</evidence>